<evidence type="ECO:0000313" key="3">
    <source>
        <dbReference type="Proteomes" id="UP000657421"/>
    </source>
</evidence>
<dbReference type="RefSeq" id="WP_249309949.1">
    <property type="nucleotide sequence ID" value="NZ_JACRSZ010000023.1"/>
</dbReference>
<gene>
    <name evidence="2" type="ORF">H8716_15675</name>
</gene>
<organism evidence="2 3">
    <name type="scientific">Jingyaoa shaoxingensis</name>
    <dbReference type="NCBI Taxonomy" id="2763671"/>
    <lineage>
        <taxon>Bacteria</taxon>
        <taxon>Bacillati</taxon>
        <taxon>Bacillota</taxon>
        <taxon>Clostridia</taxon>
        <taxon>Lachnospirales</taxon>
        <taxon>Lachnospiraceae</taxon>
        <taxon>Jingyaoa</taxon>
    </lineage>
</organism>
<dbReference type="InterPro" id="IPR004843">
    <property type="entry name" value="Calcineurin-like_PHP"/>
</dbReference>
<dbReference type="Pfam" id="PF00149">
    <property type="entry name" value="Metallophos"/>
    <property type="match status" value="1"/>
</dbReference>
<dbReference type="PANTHER" id="PTHR31302">
    <property type="entry name" value="TRANSMEMBRANE PROTEIN WITH METALLOPHOSPHOESTERASE DOMAIN-RELATED"/>
    <property type="match status" value="1"/>
</dbReference>
<dbReference type="InterPro" id="IPR029052">
    <property type="entry name" value="Metallo-depent_PP-like"/>
</dbReference>
<dbReference type="SUPFAM" id="SSF56300">
    <property type="entry name" value="Metallo-dependent phosphatases"/>
    <property type="match status" value="1"/>
</dbReference>
<comment type="caution">
    <text evidence="2">The sequence shown here is derived from an EMBL/GenBank/DDBJ whole genome shotgun (WGS) entry which is preliminary data.</text>
</comment>
<feature type="domain" description="Calcineurin-like phosphoesterase" evidence="1">
    <location>
        <begin position="24"/>
        <end position="206"/>
    </location>
</feature>
<accession>A0ABR7NDJ4</accession>
<reference evidence="2 3" key="1">
    <citation type="submission" date="2020-08" db="EMBL/GenBank/DDBJ databases">
        <title>Genome public.</title>
        <authorList>
            <person name="Liu C."/>
            <person name="Sun Q."/>
        </authorList>
    </citation>
    <scope>NUCLEOTIDE SEQUENCE [LARGE SCALE GENOMIC DNA]</scope>
    <source>
        <strain evidence="2 3">NSJ-46</strain>
    </source>
</reference>
<dbReference type="EMBL" id="JACRSZ010000023">
    <property type="protein sequence ID" value="MBC8574490.1"/>
    <property type="molecule type" value="Genomic_DNA"/>
</dbReference>
<dbReference type="Proteomes" id="UP000657421">
    <property type="component" value="Unassembled WGS sequence"/>
</dbReference>
<protein>
    <submittedName>
        <fullName evidence="2">Metallophosphoesterase</fullName>
    </submittedName>
</protein>
<proteinExistence type="predicted"/>
<name>A0ABR7NDJ4_9FIRM</name>
<evidence type="ECO:0000313" key="2">
    <source>
        <dbReference type="EMBL" id="MBC8574490.1"/>
    </source>
</evidence>
<dbReference type="InterPro" id="IPR051158">
    <property type="entry name" value="Metallophosphoesterase_sf"/>
</dbReference>
<keyword evidence="3" id="KW-1185">Reference proteome</keyword>
<dbReference type="PANTHER" id="PTHR31302:SF0">
    <property type="entry name" value="TRANSMEMBRANE PROTEIN WITH METALLOPHOSPHOESTERASE DOMAIN"/>
    <property type="match status" value="1"/>
</dbReference>
<evidence type="ECO:0000259" key="1">
    <source>
        <dbReference type="Pfam" id="PF00149"/>
    </source>
</evidence>
<sequence>MSRIIIRRYRIALPRKVPKPTAPIRIVVIGDLHNRTFGKGNRNLVEQIIGQHPDLIFSVGDLTVCKPGKETNIDVAVSLLKRLSCECPVYCINGNHEFRAKRYPDAYNGVYEEFKKGIHTSNIRLLEDEKEQINIKGTHLTVHGYELPEKYYKRFQQQYISAEEIRKSIQEPEEGRYNILLAHNPVYFEGYALWGADLTLSGHLHGGLMRLPLIGGVISPQVKLFPKYDCGLYEKYGRKLLVTAGLGSHSIAFRINNPAEFMLVELY</sequence>
<dbReference type="Gene3D" id="3.60.21.10">
    <property type="match status" value="1"/>
</dbReference>